<comment type="caution">
    <text evidence="2">The sequence shown here is derived from an EMBL/GenBank/DDBJ whole genome shotgun (WGS) entry which is preliminary data.</text>
</comment>
<reference evidence="2 3" key="1">
    <citation type="submission" date="2018-11" db="EMBL/GenBank/DDBJ databases">
        <title>Characterization of surface water Dickeya isolates.</title>
        <authorList>
            <person name="Van Gijsegem F."/>
            <person name="Pedron J."/>
        </authorList>
    </citation>
    <scope>NUCLEOTIDE SEQUENCE [LARGE SCALE GENOMIC DNA]</scope>
    <source>
        <strain evidence="2 3">FVG1-MFV-O17</strain>
    </source>
</reference>
<name>A0A3N0G0P2_9GAMM</name>
<accession>A0A3N0G0P2</accession>
<gene>
    <name evidence="2" type="ORF">EF878_11185</name>
</gene>
<dbReference type="InterPro" id="IPR009956">
    <property type="entry name" value="Post-segregation_anti-tox_CcdA"/>
</dbReference>
<keyword evidence="1" id="KW-1277">Toxin-antitoxin system</keyword>
<dbReference type="RefSeq" id="WP_123252628.1">
    <property type="nucleotide sequence ID" value="NZ_RJLR01000020.1"/>
</dbReference>
<evidence type="ECO:0008006" key="4">
    <source>
        <dbReference type="Google" id="ProtNLM"/>
    </source>
</evidence>
<proteinExistence type="predicted"/>
<dbReference type="EMBL" id="RJLR01000020">
    <property type="protein sequence ID" value="RNM05801.1"/>
    <property type="molecule type" value="Genomic_DNA"/>
</dbReference>
<dbReference type="Proteomes" id="UP000276061">
    <property type="component" value="Unassembled WGS sequence"/>
</dbReference>
<organism evidence="2 3">
    <name type="scientific">Dickeya undicola</name>
    <dbReference type="NCBI Taxonomy" id="1577887"/>
    <lineage>
        <taxon>Bacteria</taxon>
        <taxon>Pseudomonadati</taxon>
        <taxon>Pseudomonadota</taxon>
        <taxon>Gammaproteobacteria</taxon>
        <taxon>Enterobacterales</taxon>
        <taxon>Pectobacteriaceae</taxon>
        <taxon>Dickeya</taxon>
    </lineage>
</organism>
<evidence type="ECO:0000256" key="1">
    <source>
        <dbReference type="ARBA" id="ARBA00022649"/>
    </source>
</evidence>
<sequence>MKHRISIAVSNDNYKATNDNEMNISVLENNGIDEDASHLKAEAWKKENLEGMEEVAKFIAQHGSLSDENRNW</sequence>
<evidence type="ECO:0000313" key="3">
    <source>
        <dbReference type="Proteomes" id="UP000276061"/>
    </source>
</evidence>
<protein>
    <recommendedName>
        <fullName evidence="4">Type II toxin-antitoxin system antitoxin CcdA</fullName>
    </recommendedName>
</protein>
<dbReference type="AlphaFoldDB" id="A0A3N0G0P2"/>
<dbReference type="Pfam" id="PF07362">
    <property type="entry name" value="CcdA"/>
    <property type="match status" value="1"/>
</dbReference>
<evidence type="ECO:0000313" key="2">
    <source>
        <dbReference type="EMBL" id="RNM05801.1"/>
    </source>
</evidence>
<dbReference type="OrthoDB" id="6485735at2"/>